<sequence length="119" mass="12953">MSRSRKTRVAADDWGLSLPSTRCSMWLLAVATYGIGDLSSTLYFVSTTPVVEVHPIAASVTDAVGHWILVPWKLAALLLFYGLYRVTPSDYRIGVPIGLFLLGSVVTIWNVSLSVRVAA</sequence>
<gene>
    <name evidence="3" type="ORF">SAMN05443661_12837</name>
</gene>
<dbReference type="EMBL" id="FORO01000028">
    <property type="protein sequence ID" value="SFJ42432.1"/>
    <property type="molecule type" value="Genomic_DNA"/>
</dbReference>
<evidence type="ECO:0000313" key="3">
    <source>
        <dbReference type="EMBL" id="SFJ42432.1"/>
    </source>
</evidence>
<evidence type="ECO:0000313" key="4">
    <source>
        <dbReference type="Proteomes" id="UP000182829"/>
    </source>
</evidence>
<feature type="transmembrane region" description="Helical" evidence="1">
    <location>
        <begin position="25"/>
        <end position="44"/>
    </location>
</feature>
<dbReference type="AlphaFoldDB" id="A0A1I3R9H6"/>
<keyword evidence="1" id="KW-0812">Transmembrane</keyword>
<protein>
    <recommendedName>
        <fullName evidence="2">DUF5658 domain-containing protein</fullName>
    </recommendedName>
</protein>
<keyword evidence="1" id="KW-0472">Membrane</keyword>
<reference evidence="3 4" key="1">
    <citation type="submission" date="2016-10" db="EMBL/GenBank/DDBJ databases">
        <authorList>
            <person name="de Groot N.N."/>
        </authorList>
    </citation>
    <scope>NUCLEOTIDE SEQUENCE [LARGE SCALE GENOMIC DNA]</scope>
    <source>
        <strain evidence="3 4">SP2</strain>
    </source>
</reference>
<dbReference type="InterPro" id="IPR043717">
    <property type="entry name" value="DUF5658"/>
</dbReference>
<name>A0A1I3R9H6_9EURY</name>
<accession>A0A1I3R9H6</accession>
<dbReference type="OrthoDB" id="270892at2157"/>
<feature type="domain" description="DUF5658" evidence="2">
    <location>
        <begin position="28"/>
        <end position="114"/>
    </location>
</feature>
<evidence type="ECO:0000259" key="2">
    <source>
        <dbReference type="Pfam" id="PF18902"/>
    </source>
</evidence>
<evidence type="ECO:0000256" key="1">
    <source>
        <dbReference type="SAM" id="Phobius"/>
    </source>
</evidence>
<dbReference type="OMA" id="GHERTLW"/>
<proteinExistence type="predicted"/>
<dbReference type="GeneID" id="14209213"/>
<feature type="transmembrane region" description="Helical" evidence="1">
    <location>
        <begin position="64"/>
        <end position="84"/>
    </location>
</feature>
<dbReference type="RefSeq" id="WP_015233683.1">
    <property type="nucleotide sequence ID" value="NZ_FORO01000028.1"/>
</dbReference>
<organism evidence="3 4">
    <name type="scientific">Natronobacterium gregoryi</name>
    <dbReference type="NCBI Taxonomy" id="44930"/>
    <lineage>
        <taxon>Archaea</taxon>
        <taxon>Methanobacteriati</taxon>
        <taxon>Methanobacteriota</taxon>
        <taxon>Stenosarchaea group</taxon>
        <taxon>Halobacteria</taxon>
        <taxon>Halobacteriales</taxon>
        <taxon>Natrialbaceae</taxon>
        <taxon>Natronobacterium</taxon>
    </lineage>
</organism>
<feature type="transmembrane region" description="Helical" evidence="1">
    <location>
        <begin position="91"/>
        <end position="111"/>
    </location>
</feature>
<dbReference type="Pfam" id="PF18902">
    <property type="entry name" value="DUF5658"/>
    <property type="match status" value="1"/>
</dbReference>
<keyword evidence="1" id="KW-1133">Transmembrane helix</keyword>
<dbReference type="Proteomes" id="UP000182829">
    <property type="component" value="Unassembled WGS sequence"/>
</dbReference>